<name>A0AAV9ZVZ5_9AGAR</name>
<keyword evidence="2" id="KW-1185">Reference proteome</keyword>
<sequence>MPPSVALTSKRLFVASSTGLVFPAEVLGDVIFLACGNFCDRPDAYDDIRNTFLLVCKAWYRLVAQDARFWSGLYVDRTTGIKLVNTTFRRARGRPVHLHLNARTHILGQTNFDQNFDVLRPVLDRVVHQIGRLTVDATDRSGAETLFKWMEASHGRNVRHLELIIGTSNPPNPFLVDRDLLAFSTLDTMVQRFSHLLIPHAHASTLRRLHLGPVPRSRCEHCWEDIILFLEECVQVTHLVLDNIQCGDSSPPGVLVRTLCSMPSVTHLAFICDSYGGSGLWTALRVPNVRVLEFVSPSTYVDLVSGADPDMFNPSLCDVEVLALRMPIPSTLAMKNILANYPRLVRLDLRRCWRTTVLALVDMRPFVSAPLCPHLLSIHVGNQLSTSQVIRVIGG</sequence>
<dbReference type="Gene3D" id="3.80.10.10">
    <property type="entry name" value="Ribonuclease Inhibitor"/>
    <property type="match status" value="1"/>
</dbReference>
<reference evidence="1 2" key="1">
    <citation type="journal article" date="2024" name="J Genomics">
        <title>Draft genome sequencing and assembly of Favolaschia claudopus CIRM-BRFM 2984 isolated from oak limbs.</title>
        <authorList>
            <person name="Navarro D."/>
            <person name="Drula E."/>
            <person name="Chaduli D."/>
            <person name="Cazenave R."/>
            <person name="Ahrendt S."/>
            <person name="Wang J."/>
            <person name="Lipzen A."/>
            <person name="Daum C."/>
            <person name="Barry K."/>
            <person name="Grigoriev I.V."/>
            <person name="Favel A."/>
            <person name="Rosso M.N."/>
            <person name="Martin F."/>
        </authorList>
    </citation>
    <scope>NUCLEOTIDE SEQUENCE [LARGE SCALE GENOMIC DNA]</scope>
    <source>
        <strain evidence="1 2">CIRM-BRFM 2984</strain>
    </source>
</reference>
<proteinExistence type="predicted"/>
<gene>
    <name evidence="1" type="ORF">R3P38DRAFT_3224407</name>
</gene>
<accession>A0AAV9ZVZ5</accession>
<dbReference type="InterPro" id="IPR032675">
    <property type="entry name" value="LRR_dom_sf"/>
</dbReference>
<dbReference type="Proteomes" id="UP001362999">
    <property type="component" value="Unassembled WGS sequence"/>
</dbReference>
<dbReference type="SUPFAM" id="SSF52047">
    <property type="entry name" value="RNI-like"/>
    <property type="match status" value="1"/>
</dbReference>
<comment type="caution">
    <text evidence="1">The sequence shown here is derived from an EMBL/GenBank/DDBJ whole genome shotgun (WGS) entry which is preliminary data.</text>
</comment>
<protein>
    <recommendedName>
        <fullName evidence="3">F-box domain-containing protein</fullName>
    </recommendedName>
</protein>
<evidence type="ECO:0000313" key="1">
    <source>
        <dbReference type="EMBL" id="KAK6992995.1"/>
    </source>
</evidence>
<organism evidence="1 2">
    <name type="scientific">Favolaschia claudopus</name>
    <dbReference type="NCBI Taxonomy" id="2862362"/>
    <lineage>
        <taxon>Eukaryota</taxon>
        <taxon>Fungi</taxon>
        <taxon>Dikarya</taxon>
        <taxon>Basidiomycota</taxon>
        <taxon>Agaricomycotina</taxon>
        <taxon>Agaricomycetes</taxon>
        <taxon>Agaricomycetidae</taxon>
        <taxon>Agaricales</taxon>
        <taxon>Marasmiineae</taxon>
        <taxon>Mycenaceae</taxon>
        <taxon>Favolaschia</taxon>
    </lineage>
</organism>
<dbReference type="EMBL" id="JAWWNJ010000105">
    <property type="protein sequence ID" value="KAK6992995.1"/>
    <property type="molecule type" value="Genomic_DNA"/>
</dbReference>
<dbReference type="AlphaFoldDB" id="A0AAV9ZVZ5"/>
<evidence type="ECO:0008006" key="3">
    <source>
        <dbReference type="Google" id="ProtNLM"/>
    </source>
</evidence>
<evidence type="ECO:0000313" key="2">
    <source>
        <dbReference type="Proteomes" id="UP001362999"/>
    </source>
</evidence>